<protein>
    <submittedName>
        <fullName evidence="1">Uncharacterized protein</fullName>
    </submittedName>
</protein>
<gene>
    <name evidence="1" type="ORF">PsorP6_014686</name>
</gene>
<sequence>MMDVETLSCERSWLVDVFLSSGTMSSAAKYIFMIFLLPSSAFSVSPLQAFDLLISSHPKDSARHHATQ</sequence>
<evidence type="ECO:0000313" key="2">
    <source>
        <dbReference type="Proteomes" id="UP001163321"/>
    </source>
</evidence>
<dbReference type="Proteomes" id="UP001163321">
    <property type="component" value="Chromosome 7"/>
</dbReference>
<accession>A0ACC0VVL4</accession>
<proteinExistence type="predicted"/>
<evidence type="ECO:0000313" key="1">
    <source>
        <dbReference type="EMBL" id="KAI9909501.1"/>
    </source>
</evidence>
<organism evidence="1 2">
    <name type="scientific">Peronosclerospora sorghi</name>
    <dbReference type="NCBI Taxonomy" id="230839"/>
    <lineage>
        <taxon>Eukaryota</taxon>
        <taxon>Sar</taxon>
        <taxon>Stramenopiles</taxon>
        <taxon>Oomycota</taxon>
        <taxon>Peronosporomycetes</taxon>
        <taxon>Peronosporales</taxon>
        <taxon>Peronosporaceae</taxon>
        <taxon>Peronosclerospora</taxon>
    </lineage>
</organism>
<reference evidence="1 2" key="1">
    <citation type="journal article" date="2022" name="bioRxiv">
        <title>The genome of the oomycete Peronosclerospora sorghi, a cosmopolitan pathogen of maize and sorghum, is inflated with dispersed pseudogenes.</title>
        <authorList>
            <person name="Fletcher K."/>
            <person name="Martin F."/>
            <person name="Isakeit T."/>
            <person name="Cavanaugh K."/>
            <person name="Magill C."/>
            <person name="Michelmore R."/>
        </authorList>
    </citation>
    <scope>NUCLEOTIDE SEQUENCE [LARGE SCALE GENOMIC DNA]</scope>
    <source>
        <strain evidence="1">P6</strain>
    </source>
</reference>
<dbReference type="EMBL" id="CM047586">
    <property type="protein sequence ID" value="KAI9909501.1"/>
    <property type="molecule type" value="Genomic_DNA"/>
</dbReference>
<name>A0ACC0VVL4_9STRA</name>
<comment type="caution">
    <text evidence="1">The sequence shown here is derived from an EMBL/GenBank/DDBJ whole genome shotgun (WGS) entry which is preliminary data.</text>
</comment>
<keyword evidence="2" id="KW-1185">Reference proteome</keyword>